<organism evidence="1 2">
    <name type="scientific">Slackia exigua (strain ATCC 700122 / DSM 15923 / CIP 105133 / JCM 11022 / KCTC 5966 / S-7)</name>
    <dbReference type="NCBI Taxonomy" id="649764"/>
    <lineage>
        <taxon>Bacteria</taxon>
        <taxon>Bacillati</taxon>
        <taxon>Actinomycetota</taxon>
        <taxon>Coriobacteriia</taxon>
        <taxon>Eggerthellales</taxon>
        <taxon>Eggerthellaceae</taxon>
        <taxon>Slackia</taxon>
    </lineage>
</organism>
<dbReference type="GeneID" id="85006739"/>
<protein>
    <submittedName>
        <fullName evidence="1">Uncharacterized protein</fullName>
    </submittedName>
</protein>
<dbReference type="HOGENOM" id="CLU_2791736_0_0_11"/>
<dbReference type="EMBL" id="ACUX02000004">
    <property type="protein sequence ID" value="EEZ61966.1"/>
    <property type="molecule type" value="Genomic_DNA"/>
</dbReference>
<sequence length="68" mass="7754">MIGDTAKTMREICEDEPLFEGFLQSKGFPFSIDNPITEIVSFDDVAQMRELDKDGFLAEFEAYKAQRA</sequence>
<accession>D0WE28</accession>
<dbReference type="RefSeq" id="WP_006361299.1">
    <property type="nucleotide sequence ID" value="NZ_GG700630.1"/>
</dbReference>
<evidence type="ECO:0000313" key="2">
    <source>
        <dbReference type="Proteomes" id="UP000006001"/>
    </source>
</evidence>
<dbReference type="Proteomes" id="UP000006001">
    <property type="component" value="Unassembled WGS sequence"/>
</dbReference>
<dbReference type="OrthoDB" id="3197293at2"/>
<name>D0WE28_SLAES</name>
<evidence type="ECO:0000313" key="1">
    <source>
        <dbReference type="EMBL" id="EEZ61966.1"/>
    </source>
</evidence>
<comment type="caution">
    <text evidence="1">The sequence shown here is derived from an EMBL/GenBank/DDBJ whole genome shotgun (WGS) entry which is preliminary data.</text>
</comment>
<keyword evidence="2" id="KW-1185">Reference proteome</keyword>
<gene>
    <name evidence="1" type="ORF">HMPREF0762_00052</name>
</gene>
<reference evidence="1" key="1">
    <citation type="submission" date="2009-10" db="EMBL/GenBank/DDBJ databases">
        <authorList>
            <person name="Weinstock G."/>
            <person name="Sodergren E."/>
            <person name="Clifton S."/>
            <person name="Fulton L."/>
            <person name="Fulton B."/>
            <person name="Courtney L."/>
            <person name="Fronick C."/>
            <person name="Harrison M."/>
            <person name="Strong C."/>
            <person name="Farmer C."/>
            <person name="Delahaunty K."/>
            <person name="Markovic C."/>
            <person name="Hall O."/>
            <person name="Minx P."/>
            <person name="Tomlinson C."/>
            <person name="Mitreva M."/>
            <person name="Nelson J."/>
            <person name="Hou S."/>
            <person name="Wollam A."/>
            <person name="Pepin K.H."/>
            <person name="Johnson M."/>
            <person name="Bhonagiri V."/>
            <person name="Nash W.E."/>
            <person name="Warren W."/>
            <person name="Chinwalla A."/>
            <person name="Mardis E.R."/>
            <person name="Wilson R.K."/>
        </authorList>
    </citation>
    <scope>NUCLEOTIDE SEQUENCE [LARGE SCALE GENOMIC DNA]</scope>
    <source>
        <strain evidence="1">ATCC 700122</strain>
    </source>
</reference>
<proteinExistence type="predicted"/>
<dbReference type="AlphaFoldDB" id="D0WE28"/>
<dbReference type="STRING" id="649764.HMPREF0762_00052"/>
<dbReference type="eggNOG" id="COG1116">
    <property type="taxonomic scope" value="Bacteria"/>
</dbReference>